<dbReference type="Proteomes" id="UP000689195">
    <property type="component" value="Unassembled WGS sequence"/>
</dbReference>
<gene>
    <name evidence="7" type="ORF">PPENT_87.1.T0110278</name>
</gene>
<keyword evidence="4" id="KW-0808">Transferase</keyword>
<dbReference type="GO" id="GO:0030170">
    <property type="term" value="F:pyridoxal phosphate binding"/>
    <property type="evidence" value="ECO:0007669"/>
    <property type="project" value="InterPro"/>
</dbReference>
<dbReference type="GO" id="GO:0006520">
    <property type="term" value="P:amino acid metabolic process"/>
    <property type="evidence" value="ECO:0007669"/>
    <property type="project" value="InterPro"/>
</dbReference>
<evidence type="ECO:0000256" key="2">
    <source>
        <dbReference type="ARBA" id="ARBA00011738"/>
    </source>
</evidence>
<keyword evidence="5" id="KW-0663">Pyridoxal phosphate</keyword>
<evidence type="ECO:0000256" key="1">
    <source>
        <dbReference type="ARBA" id="ARBA00001933"/>
    </source>
</evidence>
<evidence type="ECO:0000313" key="7">
    <source>
        <dbReference type="EMBL" id="CAD8142670.1"/>
    </source>
</evidence>
<dbReference type="OrthoDB" id="6752799at2759"/>
<name>A0A8S1SRS4_9CILI</name>
<keyword evidence="3" id="KW-0032">Aminotransferase</keyword>
<dbReference type="PANTHER" id="PTHR11879">
    <property type="entry name" value="ASPARTATE AMINOTRANSFERASE"/>
    <property type="match status" value="1"/>
</dbReference>
<evidence type="ECO:0000259" key="6">
    <source>
        <dbReference type="Pfam" id="PF00155"/>
    </source>
</evidence>
<dbReference type="Pfam" id="PF00155">
    <property type="entry name" value="Aminotran_1_2"/>
    <property type="match status" value="1"/>
</dbReference>
<dbReference type="PANTHER" id="PTHR11879:SF22">
    <property type="entry name" value="ASPARTATE AMINOTRANSFERASE, MITOCHONDRIAL"/>
    <property type="match status" value="1"/>
</dbReference>
<organism evidence="7 8">
    <name type="scientific">Paramecium pentaurelia</name>
    <dbReference type="NCBI Taxonomy" id="43138"/>
    <lineage>
        <taxon>Eukaryota</taxon>
        <taxon>Sar</taxon>
        <taxon>Alveolata</taxon>
        <taxon>Ciliophora</taxon>
        <taxon>Intramacronucleata</taxon>
        <taxon>Oligohymenophorea</taxon>
        <taxon>Peniculida</taxon>
        <taxon>Parameciidae</taxon>
        <taxon>Paramecium</taxon>
    </lineage>
</organism>
<dbReference type="InterPro" id="IPR004839">
    <property type="entry name" value="Aminotransferase_I/II_large"/>
</dbReference>
<dbReference type="GO" id="GO:0005739">
    <property type="term" value="C:mitochondrion"/>
    <property type="evidence" value="ECO:0007669"/>
    <property type="project" value="TreeGrafter"/>
</dbReference>
<dbReference type="EMBL" id="CAJJDO010000011">
    <property type="protein sequence ID" value="CAD8142670.1"/>
    <property type="molecule type" value="Genomic_DNA"/>
</dbReference>
<comment type="cofactor">
    <cofactor evidence="1">
        <name>pyridoxal 5'-phosphate</name>
        <dbReference type="ChEBI" id="CHEBI:597326"/>
    </cofactor>
</comment>
<reference evidence="7" key="1">
    <citation type="submission" date="2021-01" db="EMBL/GenBank/DDBJ databases">
        <authorList>
            <consortium name="Genoscope - CEA"/>
            <person name="William W."/>
        </authorList>
    </citation>
    <scope>NUCLEOTIDE SEQUENCE</scope>
</reference>
<evidence type="ECO:0000313" key="8">
    <source>
        <dbReference type="Proteomes" id="UP000689195"/>
    </source>
</evidence>
<dbReference type="InterPro" id="IPR000796">
    <property type="entry name" value="Asp_trans"/>
</dbReference>
<evidence type="ECO:0000256" key="3">
    <source>
        <dbReference type="ARBA" id="ARBA00022576"/>
    </source>
</evidence>
<dbReference type="CDD" id="cd00609">
    <property type="entry name" value="AAT_like"/>
    <property type="match status" value="1"/>
</dbReference>
<dbReference type="FunFam" id="3.40.640.10:FF:000015">
    <property type="entry name" value="Aspartate aminotransferase"/>
    <property type="match status" value="1"/>
</dbReference>
<keyword evidence="8" id="KW-1185">Reference proteome</keyword>
<protein>
    <recommendedName>
        <fullName evidence="6">Aminotransferase class I/classII large domain-containing protein</fullName>
    </recommendedName>
</protein>
<comment type="subunit">
    <text evidence="2">Homodimer.</text>
</comment>
<accession>A0A8S1SRS4</accession>
<feature type="domain" description="Aminotransferase class I/classII large" evidence="6">
    <location>
        <begin position="38"/>
        <end position="405"/>
    </location>
</feature>
<sequence length="414" mass="46257">MLCFKVIRNFSLWSSVPLGQLDPMSGVVAQYEADDFPQKVNLGVNTYRDNNGNPVVLESVTKALQIVREKKLDNEYPPIEGLQSFIEAAIKVGYGESYYAKNSKNIAGCQVLSGTGAVRLGFEFLNKFVPSGTKVFVPNPTKNIHPIIAKMAGLQSQEYRYFDPITRQVDFSGLSEDLYSAPNGSIVLLHACSHNPTGCDLELYQWKQILDLTKQKQILPFFDMTYQGFTSGDLEKDAQAIRLFTEAGVPIILGQSFDKNMGLSGQRTGCLSLVCSNEKEKQIVVSQLNLIARSLWSCPPVHGARIVETVLNNPEIFQLWLSELRIMAQRMKKMRVSFTKALKDIGSPHDWSYISKQFGMYSLTGIGPAQIKELVEKYHIYLLNNGGISIAGLNESNIKYVAKAFHEVTKHKII</sequence>
<dbReference type="NCBIfam" id="NF006719">
    <property type="entry name" value="PRK09257.1"/>
    <property type="match status" value="1"/>
</dbReference>
<dbReference type="GO" id="GO:0004069">
    <property type="term" value="F:L-aspartate:2-oxoglutarate aminotransferase activity"/>
    <property type="evidence" value="ECO:0007669"/>
    <property type="project" value="UniProtKB-EC"/>
</dbReference>
<evidence type="ECO:0000256" key="5">
    <source>
        <dbReference type="ARBA" id="ARBA00022898"/>
    </source>
</evidence>
<dbReference type="AlphaFoldDB" id="A0A8S1SRS4"/>
<evidence type="ECO:0000256" key="4">
    <source>
        <dbReference type="ARBA" id="ARBA00022679"/>
    </source>
</evidence>
<proteinExistence type="predicted"/>
<comment type="caution">
    <text evidence="7">The sequence shown here is derived from an EMBL/GenBank/DDBJ whole genome shotgun (WGS) entry which is preliminary data.</text>
</comment>